<gene>
    <name evidence="8" type="ORF">AK830_g6049</name>
</gene>
<dbReference type="CDD" id="cd07564">
    <property type="entry name" value="nitrilases_CHs"/>
    <property type="match status" value="1"/>
</dbReference>
<dbReference type="InterPro" id="IPR003010">
    <property type="entry name" value="C-N_Hydrolase"/>
</dbReference>
<evidence type="ECO:0000256" key="1">
    <source>
        <dbReference type="ARBA" id="ARBA00008129"/>
    </source>
</evidence>
<comment type="similarity">
    <text evidence="1">Belongs to the carbon-nitrogen hydrolase superfamily. Nitrilase family.</text>
</comment>
<dbReference type="GO" id="GO:0008270">
    <property type="term" value="F:zinc ion binding"/>
    <property type="evidence" value="ECO:0007669"/>
    <property type="project" value="InterPro"/>
</dbReference>
<keyword evidence="2" id="KW-0479">Metal-binding</keyword>
<dbReference type="InterPro" id="IPR036526">
    <property type="entry name" value="C-N_Hydrolase_sf"/>
</dbReference>
<dbReference type="Proteomes" id="UP000050424">
    <property type="component" value="Unassembled WGS sequence"/>
</dbReference>
<evidence type="ECO:0000256" key="6">
    <source>
        <dbReference type="ARBA" id="ARBA00039045"/>
    </source>
</evidence>
<dbReference type="GO" id="GO:0006351">
    <property type="term" value="P:DNA-templated transcription"/>
    <property type="evidence" value="ECO:0007669"/>
    <property type="project" value="InterPro"/>
</dbReference>
<dbReference type="InterPro" id="IPR036864">
    <property type="entry name" value="Zn2-C6_fun-type_DNA-bd_sf"/>
</dbReference>
<dbReference type="AlphaFoldDB" id="A0A0P7BJF3"/>
<keyword evidence="4" id="KW-0539">Nucleus</keyword>
<evidence type="ECO:0000259" key="7">
    <source>
        <dbReference type="PROSITE" id="PS50263"/>
    </source>
</evidence>
<organism evidence="8 9">
    <name type="scientific">Neonectria ditissima</name>
    <dbReference type="NCBI Taxonomy" id="78410"/>
    <lineage>
        <taxon>Eukaryota</taxon>
        <taxon>Fungi</taxon>
        <taxon>Dikarya</taxon>
        <taxon>Ascomycota</taxon>
        <taxon>Pezizomycotina</taxon>
        <taxon>Sordariomycetes</taxon>
        <taxon>Hypocreomycetidae</taxon>
        <taxon>Hypocreales</taxon>
        <taxon>Nectriaceae</taxon>
        <taxon>Neonectria</taxon>
    </lineage>
</organism>
<comment type="catalytic activity">
    <reaction evidence="5">
        <text>a nitrile + 2 H2O = a carboxylate + NH4(+)</text>
        <dbReference type="Rhea" id="RHEA:21724"/>
        <dbReference type="ChEBI" id="CHEBI:15377"/>
        <dbReference type="ChEBI" id="CHEBI:18379"/>
        <dbReference type="ChEBI" id="CHEBI:28938"/>
        <dbReference type="ChEBI" id="CHEBI:29067"/>
        <dbReference type="EC" id="3.5.5.1"/>
    </reaction>
</comment>
<dbReference type="Pfam" id="PF04082">
    <property type="entry name" value="Fungal_trans"/>
    <property type="match status" value="1"/>
</dbReference>
<dbReference type="InterPro" id="IPR000132">
    <property type="entry name" value="Nitrilase/CN_hydratase_CS"/>
</dbReference>
<dbReference type="CDD" id="cd12148">
    <property type="entry name" value="fungal_TF_MHR"/>
    <property type="match status" value="1"/>
</dbReference>
<evidence type="ECO:0000256" key="2">
    <source>
        <dbReference type="ARBA" id="ARBA00022723"/>
    </source>
</evidence>
<dbReference type="SUPFAM" id="SSF56317">
    <property type="entry name" value="Carbon-nitrogen hydrolase"/>
    <property type="match status" value="1"/>
</dbReference>
<dbReference type="PROSITE" id="PS00921">
    <property type="entry name" value="NITRIL_CHT_2"/>
    <property type="match status" value="1"/>
</dbReference>
<keyword evidence="9" id="KW-1185">Reference proteome</keyword>
<evidence type="ECO:0000256" key="4">
    <source>
        <dbReference type="ARBA" id="ARBA00023242"/>
    </source>
</evidence>
<dbReference type="GO" id="GO:0016836">
    <property type="term" value="F:hydro-lyase activity"/>
    <property type="evidence" value="ECO:0007669"/>
    <property type="project" value="UniProtKB-ARBA"/>
</dbReference>
<dbReference type="EC" id="3.5.5.1" evidence="6"/>
<proteinExistence type="inferred from homology"/>
<dbReference type="InterPro" id="IPR007219">
    <property type="entry name" value="XnlR_reg_dom"/>
</dbReference>
<dbReference type="Pfam" id="PF00795">
    <property type="entry name" value="CN_hydrolase"/>
    <property type="match status" value="1"/>
</dbReference>
<dbReference type="STRING" id="78410.A0A0P7BJF3"/>
<reference evidence="8 9" key="1">
    <citation type="submission" date="2015-09" db="EMBL/GenBank/DDBJ databases">
        <title>Draft genome of a European isolate of the apple canker pathogen Neonectria ditissima.</title>
        <authorList>
            <person name="Gomez-Cortecero A."/>
            <person name="Harrison R.J."/>
            <person name="Armitage A.D."/>
        </authorList>
    </citation>
    <scope>NUCLEOTIDE SEQUENCE [LARGE SCALE GENOMIC DNA]</scope>
    <source>
        <strain evidence="8 9">R09/05</strain>
    </source>
</reference>
<evidence type="ECO:0000256" key="5">
    <source>
        <dbReference type="ARBA" id="ARBA00036406"/>
    </source>
</evidence>
<dbReference type="GO" id="GO:0003677">
    <property type="term" value="F:DNA binding"/>
    <property type="evidence" value="ECO:0007669"/>
    <property type="project" value="InterPro"/>
</dbReference>
<dbReference type="Gene3D" id="4.10.240.10">
    <property type="entry name" value="Zn(2)-C6 fungal-type DNA-binding domain"/>
    <property type="match status" value="1"/>
</dbReference>
<accession>A0A0P7BJF3</accession>
<feature type="domain" description="CN hydrolase" evidence="7">
    <location>
        <begin position="8"/>
        <end position="280"/>
    </location>
</feature>
<dbReference type="CDD" id="cd00067">
    <property type="entry name" value="GAL4"/>
    <property type="match status" value="1"/>
</dbReference>
<sequence length="913" mass="101128">MKTPQNEVHVAVVQAEPIWLDLAATTTKTCQLITEAAKNHAKLIVFPECWLPGYPAWIWNQPVDFDLSPEYMRNSLRVNSPEMSQIQQCAAENDIIVVLGFSENHHNTLYISQSIIGNDGKILLTRRKIKATHMERTIFGDPSSECLESVVDTPVARIGALSCWEHLQPLLKYHTYNEREQIHVAAWPPLFKHGGGPDLWSMGAEGGHALARVYAIESGSFVLHATAVISQPSIDFLRTAGNPFGTPGGGSSAIFGPDGRKISKDLPETEEGLVYATLDMHEIHKVKGFVDVCGHYSRPDVLWLGVDEPPQAPLEVEEELASRETIPHVAIRPTQIWIFTTSEQELILLARFACDGERPVCSWCNANNKECRYIEEKPRKRKWDDDYVTSLEQQIVLLQEYAASLEGPNAPSARPKAIVDLSARNIVDTDHGPLENKDSSEPEPFETQVPAFPGLNLVDGGISGSDVSAINDVSTLMWRMTIRDDGETSFTGPSGNFCFPTLNEEVSSAANSPDKASAAQIYPTSRPAVNQGLKLHLLDVFSQSINGTHQFLDSSTIELLKDDPPPNLDLLQSAVLAASSVLSDAPESQILGTDLSAYARTIALHQCYANPDVYTVQALGILSWRELALDDENMAWMYNSMSASLCLHIGLHVSSLDTLSEASRTAKPSTTKDSQNLRVRAFWSSLLLDRIATSLLGRNCMIPWRRVQAAPFLGAVSSPASQDELVFSAQCRLWFIHDQYMDRIYSFEFKKLDYSQRQRLLLEAREDLLSFYRQLDHNLLLSPGDFHSPNLLYLHMSYNTSQLLIHRPYLNKDCQASVYGLAVKSMSTAAGTVARLVRDHQKVTSFEKAPPFIAHSILTAAISLLLGATSAHSTARNLLLIDPTTILDHGLLDFSTPGYDFDMSSQAFGDTGW</sequence>
<dbReference type="GO" id="GO:0000257">
    <property type="term" value="F:nitrilase activity"/>
    <property type="evidence" value="ECO:0007669"/>
    <property type="project" value="UniProtKB-EC"/>
</dbReference>
<dbReference type="InterPro" id="IPR044149">
    <property type="entry name" value="Nitrilases_CHs"/>
</dbReference>
<dbReference type="GO" id="GO:0000981">
    <property type="term" value="F:DNA-binding transcription factor activity, RNA polymerase II-specific"/>
    <property type="evidence" value="ECO:0007669"/>
    <property type="project" value="InterPro"/>
</dbReference>
<dbReference type="OrthoDB" id="10250282at2759"/>
<dbReference type="PROSITE" id="PS50263">
    <property type="entry name" value="CN_HYDROLASE"/>
    <property type="match status" value="1"/>
</dbReference>
<dbReference type="InterPro" id="IPR001138">
    <property type="entry name" value="Zn2Cys6_DnaBD"/>
</dbReference>
<evidence type="ECO:0000256" key="3">
    <source>
        <dbReference type="ARBA" id="ARBA00022801"/>
    </source>
</evidence>
<evidence type="ECO:0000313" key="9">
    <source>
        <dbReference type="Proteomes" id="UP000050424"/>
    </source>
</evidence>
<comment type="caution">
    <text evidence="8">The sequence shown here is derived from an EMBL/GenBank/DDBJ whole genome shotgun (WGS) entry which is preliminary data.</text>
</comment>
<protein>
    <recommendedName>
        <fullName evidence="6">nitrilase</fullName>
        <ecNumber evidence="6">3.5.5.1</ecNumber>
    </recommendedName>
</protein>
<keyword evidence="3" id="KW-0378">Hydrolase</keyword>
<name>A0A0P7BJF3_9HYPO</name>
<dbReference type="EMBL" id="LKCW01000082">
    <property type="protein sequence ID" value="KPM40497.1"/>
    <property type="molecule type" value="Genomic_DNA"/>
</dbReference>
<dbReference type="PANTHER" id="PTHR46044:SF14">
    <property type="entry name" value="ARYLACETONITRILASE"/>
    <property type="match status" value="1"/>
</dbReference>
<dbReference type="Gene3D" id="3.60.110.10">
    <property type="entry name" value="Carbon-nitrogen hydrolase"/>
    <property type="match status" value="1"/>
</dbReference>
<evidence type="ECO:0000313" key="8">
    <source>
        <dbReference type="EMBL" id="KPM40497.1"/>
    </source>
</evidence>
<dbReference type="PANTHER" id="PTHR46044">
    <property type="entry name" value="NITRILASE"/>
    <property type="match status" value="1"/>
</dbReference>